<name>A0ABS0LSE3_9LACT</name>
<keyword evidence="1" id="KW-0812">Transmembrane</keyword>
<evidence type="ECO:0000313" key="3">
    <source>
        <dbReference type="Proteomes" id="UP000721415"/>
    </source>
</evidence>
<sequence length="199" mass="22970">MTIYRNTKKFRSTLSFLMRIGSIAIALLLLYFSISTSDGNPVIFILALLVGLAIIIAAIIFETQLAIKYRSVYVIDEDQILWRLFHQGGGNPDFAITKFGRIKKIYQQSQEVRKNAQNDQYSFDIVTTYKKDPHSKQIKDLIKAGTTITPMYEAKWMGESDNDFDIRYTDEKQKSKTYSIPKSYTELEQTLKAWSLPQQ</sequence>
<keyword evidence="1" id="KW-0472">Membrane</keyword>
<evidence type="ECO:0008006" key="4">
    <source>
        <dbReference type="Google" id="ProtNLM"/>
    </source>
</evidence>
<reference evidence="2 3" key="1">
    <citation type="submission" date="2020-07" db="EMBL/GenBank/DDBJ databases">
        <title>Facklamia lactis sp. nov., isolated from raw milk.</title>
        <authorList>
            <person name="Doll E.V."/>
            <person name="Huptas C."/>
            <person name="Staib L."/>
            <person name="Wenning M."/>
            <person name="Scherer S."/>
        </authorList>
    </citation>
    <scope>NUCLEOTIDE SEQUENCE [LARGE SCALE GENOMIC DNA]</scope>
    <source>
        <strain evidence="2 3">DSM 111018</strain>
    </source>
</reference>
<protein>
    <recommendedName>
        <fullName evidence="4">DUF4811 domain-containing protein</fullName>
    </recommendedName>
</protein>
<comment type="caution">
    <text evidence="2">The sequence shown here is derived from an EMBL/GenBank/DDBJ whole genome shotgun (WGS) entry which is preliminary data.</text>
</comment>
<evidence type="ECO:0000256" key="1">
    <source>
        <dbReference type="SAM" id="Phobius"/>
    </source>
</evidence>
<accession>A0ABS0LSE3</accession>
<proteinExistence type="predicted"/>
<dbReference type="RefSeq" id="WP_197115803.1">
    <property type="nucleotide sequence ID" value="NZ_JACBXQ010000005.1"/>
</dbReference>
<keyword evidence="3" id="KW-1185">Reference proteome</keyword>
<organism evidence="2 3">
    <name type="scientific">Facklamia lactis</name>
    <dbReference type="NCBI Taxonomy" id="2749967"/>
    <lineage>
        <taxon>Bacteria</taxon>
        <taxon>Bacillati</taxon>
        <taxon>Bacillota</taxon>
        <taxon>Bacilli</taxon>
        <taxon>Lactobacillales</taxon>
        <taxon>Aerococcaceae</taxon>
        <taxon>Facklamia</taxon>
    </lineage>
</organism>
<dbReference type="Proteomes" id="UP000721415">
    <property type="component" value="Unassembled WGS sequence"/>
</dbReference>
<gene>
    <name evidence="2" type="ORF">HZY91_08280</name>
</gene>
<feature type="transmembrane region" description="Helical" evidence="1">
    <location>
        <begin position="12"/>
        <end position="34"/>
    </location>
</feature>
<feature type="transmembrane region" description="Helical" evidence="1">
    <location>
        <begin position="40"/>
        <end position="61"/>
    </location>
</feature>
<evidence type="ECO:0000313" key="2">
    <source>
        <dbReference type="EMBL" id="MBG9986882.1"/>
    </source>
</evidence>
<keyword evidence="1" id="KW-1133">Transmembrane helix</keyword>
<dbReference type="EMBL" id="JACBXQ010000005">
    <property type="protein sequence ID" value="MBG9986882.1"/>
    <property type="molecule type" value="Genomic_DNA"/>
</dbReference>